<dbReference type="SUPFAM" id="SSF49785">
    <property type="entry name" value="Galactose-binding domain-like"/>
    <property type="match status" value="1"/>
</dbReference>
<dbReference type="SUPFAM" id="SSF49303">
    <property type="entry name" value="beta-Galactosidase/glucuronidase domain"/>
    <property type="match status" value="1"/>
</dbReference>
<dbReference type="InterPro" id="IPR006104">
    <property type="entry name" value="Glyco_hydro_2_N"/>
</dbReference>
<keyword evidence="7" id="KW-0472">Membrane</keyword>
<dbReference type="InterPro" id="IPR050347">
    <property type="entry name" value="Bact_Beta-galactosidase"/>
</dbReference>
<dbReference type="GO" id="GO:0004565">
    <property type="term" value="F:beta-galactosidase activity"/>
    <property type="evidence" value="ECO:0007669"/>
    <property type="project" value="UniProtKB-EC"/>
</dbReference>
<dbReference type="InterPro" id="IPR013783">
    <property type="entry name" value="Ig-like_fold"/>
</dbReference>
<evidence type="ECO:0000256" key="5">
    <source>
        <dbReference type="ARBA" id="ARBA00023295"/>
    </source>
</evidence>
<evidence type="ECO:0000256" key="1">
    <source>
        <dbReference type="ARBA" id="ARBA00001412"/>
    </source>
</evidence>
<keyword evidence="7" id="KW-0812">Transmembrane</keyword>
<name>A0AAE0H352_9CHLO</name>
<comment type="catalytic activity">
    <reaction evidence="1">
        <text>Hydrolysis of terminal non-reducing beta-D-galactose residues in beta-D-galactosides.</text>
        <dbReference type="EC" id="3.2.1.23"/>
    </reaction>
</comment>
<proteinExistence type="inferred from homology"/>
<dbReference type="InterPro" id="IPR008979">
    <property type="entry name" value="Galactose-bd-like_sf"/>
</dbReference>
<evidence type="ECO:0000256" key="2">
    <source>
        <dbReference type="ARBA" id="ARBA00007401"/>
    </source>
</evidence>
<dbReference type="InterPro" id="IPR006101">
    <property type="entry name" value="Glyco_hydro_2"/>
</dbReference>
<protein>
    <recommendedName>
        <fullName evidence="3">beta-galactosidase</fullName>
        <ecNumber evidence="3">3.2.1.23</ecNumber>
    </recommendedName>
</protein>
<keyword evidence="12" id="KW-1185">Reference proteome</keyword>
<dbReference type="PANTHER" id="PTHR46323">
    <property type="entry name" value="BETA-GALACTOSIDASE"/>
    <property type="match status" value="1"/>
</dbReference>
<feature type="domain" description="Glycosyl hydrolases family 2 sugar binding" evidence="10">
    <location>
        <begin position="209"/>
        <end position="311"/>
    </location>
</feature>
<dbReference type="PANTHER" id="PTHR46323:SF2">
    <property type="entry name" value="BETA-GALACTOSIDASE"/>
    <property type="match status" value="1"/>
</dbReference>
<sequence length="541" mass="60438">MPNFLYLRARAGLLFTTWLADLVNAVYIWWAWRLAGSFLLVKLVENLYARTFDRSERKKTKNAEQGEKPVDWENPLVVSRNTISPHVPLYSFTDAATALKFWREDSGSPSSRNALSRVMILNGEWDFKLVDSPDDIPIGFEQPKFSADFGKLKVPSNWQCHGHGKPIYTNQIYPFPMDPPRANRVGSWQPGSTPPFFWDWEATACGEAPNPTGCYRTWVNIPTGWVPEDAQVRLLFEGVDSAFYCWINGQLLGYSQDSRLPAEFDATAALKAGPNLLAVQVMQFCDGSYLEDQDHWWLSGIHRDVLLYVKPAAGIQDYEAVPALLSAPEHDARGVLTVAQASVEVKAAIGASEGCTLHATIYEADVGGREVAKASSSSWQDGRGALKMVINGAAVWSAERPALYVLVLRLEDRDGMMTDCEACRIGLRDVKMAPKALLVNSSSVLIAGANRHEHDEAEGKVVSEESMVQDILLMKQHNFNAVRASHYPNCPRWYDLCDEYGLYVVDEANIETHGVQTCGFPAPYLADHPDWQQAYLDRMVL</sequence>
<feature type="domain" description="Glycoside hydrolase family 2 immunoglobulin-like beta-sandwich" evidence="8">
    <location>
        <begin position="340"/>
        <end position="428"/>
    </location>
</feature>
<dbReference type="AlphaFoldDB" id="A0AAE0H352"/>
<dbReference type="Pfam" id="PF00703">
    <property type="entry name" value="Glyco_hydro_2"/>
    <property type="match status" value="1"/>
</dbReference>
<dbReference type="Proteomes" id="UP001190700">
    <property type="component" value="Unassembled WGS sequence"/>
</dbReference>
<evidence type="ECO:0000256" key="7">
    <source>
        <dbReference type="SAM" id="Phobius"/>
    </source>
</evidence>
<dbReference type="GO" id="GO:0009341">
    <property type="term" value="C:beta-galactosidase complex"/>
    <property type="evidence" value="ECO:0007669"/>
    <property type="project" value="TreeGrafter"/>
</dbReference>
<comment type="caution">
    <text evidence="11">The sequence shown here is derived from an EMBL/GenBank/DDBJ whole genome shotgun (WGS) entry which is preliminary data.</text>
</comment>
<evidence type="ECO:0000259" key="8">
    <source>
        <dbReference type="Pfam" id="PF00703"/>
    </source>
</evidence>
<evidence type="ECO:0000259" key="10">
    <source>
        <dbReference type="Pfam" id="PF02837"/>
    </source>
</evidence>
<dbReference type="InterPro" id="IPR017853">
    <property type="entry name" value="GH"/>
</dbReference>
<evidence type="ECO:0000256" key="3">
    <source>
        <dbReference type="ARBA" id="ARBA00012756"/>
    </source>
</evidence>
<dbReference type="Gene3D" id="2.60.120.260">
    <property type="entry name" value="Galactose-binding domain-like"/>
    <property type="match status" value="1"/>
</dbReference>
<dbReference type="Gene3D" id="3.20.20.80">
    <property type="entry name" value="Glycosidases"/>
    <property type="match status" value="1"/>
</dbReference>
<keyword evidence="5 6" id="KW-0326">Glycosidase</keyword>
<dbReference type="InterPro" id="IPR006103">
    <property type="entry name" value="Glyco_hydro_2_cat"/>
</dbReference>
<evidence type="ECO:0000313" key="11">
    <source>
        <dbReference type="EMBL" id="KAK3289033.1"/>
    </source>
</evidence>
<reference evidence="11 12" key="1">
    <citation type="journal article" date="2015" name="Genome Biol. Evol.">
        <title>Comparative Genomics of a Bacterivorous Green Alga Reveals Evolutionary Causalities and Consequences of Phago-Mixotrophic Mode of Nutrition.</title>
        <authorList>
            <person name="Burns J.A."/>
            <person name="Paasch A."/>
            <person name="Narechania A."/>
            <person name="Kim E."/>
        </authorList>
    </citation>
    <scope>NUCLEOTIDE SEQUENCE [LARGE SCALE GENOMIC DNA]</scope>
    <source>
        <strain evidence="11 12">PLY_AMNH</strain>
    </source>
</reference>
<dbReference type="InterPro" id="IPR023230">
    <property type="entry name" value="Glyco_hydro_2_CS"/>
</dbReference>
<dbReference type="SUPFAM" id="SSF51445">
    <property type="entry name" value="(Trans)glycosidases"/>
    <property type="match status" value="1"/>
</dbReference>
<dbReference type="InterPro" id="IPR036156">
    <property type="entry name" value="Beta-gal/glucu_dom_sf"/>
</dbReference>
<dbReference type="Gene3D" id="2.60.40.10">
    <property type="entry name" value="Immunoglobulins"/>
    <property type="match status" value="1"/>
</dbReference>
<dbReference type="Pfam" id="PF02837">
    <property type="entry name" value="Glyco_hydro_2_N"/>
    <property type="match status" value="2"/>
</dbReference>
<evidence type="ECO:0000259" key="9">
    <source>
        <dbReference type="Pfam" id="PF02836"/>
    </source>
</evidence>
<dbReference type="PRINTS" id="PR00132">
    <property type="entry name" value="GLHYDRLASE2"/>
</dbReference>
<dbReference type="GO" id="GO:0005990">
    <property type="term" value="P:lactose catabolic process"/>
    <property type="evidence" value="ECO:0007669"/>
    <property type="project" value="TreeGrafter"/>
</dbReference>
<feature type="domain" description="Glycoside hydrolase family 2 catalytic" evidence="9">
    <location>
        <begin position="431"/>
        <end position="539"/>
    </location>
</feature>
<dbReference type="Pfam" id="PF02836">
    <property type="entry name" value="Glyco_hydro_2_C"/>
    <property type="match status" value="1"/>
</dbReference>
<organism evidence="11 12">
    <name type="scientific">Cymbomonas tetramitiformis</name>
    <dbReference type="NCBI Taxonomy" id="36881"/>
    <lineage>
        <taxon>Eukaryota</taxon>
        <taxon>Viridiplantae</taxon>
        <taxon>Chlorophyta</taxon>
        <taxon>Pyramimonadophyceae</taxon>
        <taxon>Pyramimonadales</taxon>
        <taxon>Pyramimonadaceae</taxon>
        <taxon>Cymbomonas</taxon>
    </lineage>
</organism>
<dbReference type="InterPro" id="IPR006102">
    <property type="entry name" value="Ig-like_GH2"/>
</dbReference>
<evidence type="ECO:0000256" key="4">
    <source>
        <dbReference type="ARBA" id="ARBA00022801"/>
    </source>
</evidence>
<dbReference type="PROSITE" id="PS00719">
    <property type="entry name" value="GLYCOSYL_HYDROL_F2_1"/>
    <property type="match status" value="1"/>
</dbReference>
<gene>
    <name evidence="11" type="ORF">CYMTET_3509</name>
</gene>
<accession>A0AAE0H352</accession>
<dbReference type="EMBL" id="LGRX02000250">
    <property type="protein sequence ID" value="KAK3289033.1"/>
    <property type="molecule type" value="Genomic_DNA"/>
</dbReference>
<keyword evidence="4 6" id="KW-0378">Hydrolase</keyword>
<evidence type="ECO:0000256" key="6">
    <source>
        <dbReference type="RuleBase" id="RU361154"/>
    </source>
</evidence>
<feature type="domain" description="Glycosyl hydrolases family 2 sugar binding" evidence="10">
    <location>
        <begin position="121"/>
        <end position="183"/>
    </location>
</feature>
<feature type="transmembrane region" description="Helical" evidence="7">
    <location>
        <begin position="12"/>
        <end position="32"/>
    </location>
</feature>
<dbReference type="EC" id="3.2.1.23" evidence="3"/>
<keyword evidence="7" id="KW-1133">Transmembrane helix</keyword>
<comment type="similarity">
    <text evidence="2 6">Belongs to the glycosyl hydrolase 2 family.</text>
</comment>
<evidence type="ECO:0000313" key="12">
    <source>
        <dbReference type="Proteomes" id="UP001190700"/>
    </source>
</evidence>